<feature type="binding site" evidence="9">
    <location>
        <position position="179"/>
    </location>
    <ligand>
        <name>[2Fe-2S] cluster</name>
        <dbReference type="ChEBI" id="CHEBI:190135"/>
    </ligand>
</feature>
<organism evidence="11 12">
    <name type="scientific">Heterostelium pallidum (strain ATCC 26659 / Pp 5 / PN500)</name>
    <name type="common">Cellular slime mold</name>
    <name type="synonym">Polysphondylium pallidum</name>
    <dbReference type="NCBI Taxonomy" id="670386"/>
    <lineage>
        <taxon>Eukaryota</taxon>
        <taxon>Amoebozoa</taxon>
        <taxon>Evosea</taxon>
        <taxon>Eumycetozoa</taxon>
        <taxon>Dictyostelia</taxon>
        <taxon>Acytosteliales</taxon>
        <taxon>Acytosteliaceae</taxon>
        <taxon>Heterostelium</taxon>
    </lineage>
</organism>
<comment type="domain">
    <text evidence="9">The twin Cx2C motifs are involved in the recognition by the mitochondrial MIA40-ERV1 disulfide relay system. The formation of 2 disulfide bonds in the Cx2C motifs through dithiol/disulfide exchange reactions effectively traps the protein in the mitochondrial intermembrane space.</text>
</comment>
<evidence type="ECO:0000256" key="4">
    <source>
        <dbReference type="ARBA" id="ARBA00022490"/>
    </source>
</evidence>
<feature type="domain" description="Anamorsin C-terminal" evidence="10">
    <location>
        <begin position="164"/>
        <end position="239"/>
    </location>
</feature>
<evidence type="ECO:0000256" key="7">
    <source>
        <dbReference type="ARBA" id="ARBA00023014"/>
    </source>
</evidence>
<dbReference type="GeneID" id="31357852"/>
<dbReference type="GO" id="GO:0051539">
    <property type="term" value="F:4 iron, 4 sulfur cluster binding"/>
    <property type="evidence" value="ECO:0007669"/>
    <property type="project" value="UniProtKB-KW"/>
</dbReference>
<evidence type="ECO:0000313" key="11">
    <source>
        <dbReference type="EMBL" id="EFA85326.1"/>
    </source>
</evidence>
<feature type="binding site" evidence="9">
    <location>
        <position position="210"/>
    </location>
    <ligand>
        <name>[4Fe-4S] cluster</name>
        <dbReference type="ChEBI" id="CHEBI:49883"/>
    </ligand>
</feature>
<evidence type="ECO:0000256" key="6">
    <source>
        <dbReference type="ARBA" id="ARBA00023004"/>
    </source>
</evidence>
<dbReference type="InterPro" id="IPR046408">
    <property type="entry name" value="CIAPIN1"/>
</dbReference>
<evidence type="ECO:0000256" key="2">
    <source>
        <dbReference type="ARBA" id="ARBA00008169"/>
    </source>
</evidence>
<keyword evidence="6 9" id="KW-0408">Iron</keyword>
<comment type="cofactor">
    <cofactor evidence="9">
        <name>[2Fe-2S] cluster</name>
        <dbReference type="ChEBI" id="CHEBI:190135"/>
    </cofactor>
</comment>
<proteinExistence type="inferred from homology"/>
<gene>
    <name evidence="11" type="primary">rsc43</name>
    <name evidence="11" type="ORF">PPL_02327</name>
</gene>
<keyword evidence="3 9" id="KW-0004">4Fe-4S</keyword>
<dbReference type="AlphaFoldDB" id="D3B202"/>
<comment type="similarity">
    <text evidence="2 9">Belongs to the anamorsin family.</text>
</comment>
<evidence type="ECO:0000256" key="1">
    <source>
        <dbReference type="ARBA" id="ARBA00001966"/>
    </source>
</evidence>
<feature type="region of interest" description="Fe-S binding site B" evidence="9">
    <location>
        <begin position="210"/>
        <end position="224"/>
    </location>
</feature>
<keyword evidence="7 9" id="KW-0411">Iron-sulfur</keyword>
<dbReference type="OMA" id="VVTWAIQ"/>
<comment type="subcellular location">
    <subcellularLocation>
        <location evidence="9">Cytoplasm</location>
    </subcellularLocation>
    <subcellularLocation>
        <location evidence="9">Mitochondrion intermembrane space</location>
    </subcellularLocation>
</comment>
<comment type="function">
    <text evidence="9">Component of the cytosolic iron-sulfur (Fe-S) protein assembly (CIA) machinery. Required for the maturation of extramitochondrial Fe-S proteins. Part of an electron transfer chain functioning in an early step of cytosolic Fe-S biogenesis, facilitating the de novo assembly of a [4Fe-4S] cluster on the cytosolic Fe-S scaffold complex. Electrons are transferred from NADPH via a FAD- and FMN-containing diflavin oxidoreductase. Together with the diflavin oxidoreductase, also required for the assembly of the diferric tyrosyl radical cofactor of ribonucleotide reductase (RNR), probably by providing electrons for reduction during radical cofactor maturation in the catalytic small subunit.</text>
</comment>
<feature type="binding site" evidence="9">
    <location>
        <position position="174"/>
    </location>
    <ligand>
        <name>[2Fe-2S] cluster</name>
        <dbReference type="ChEBI" id="CHEBI:190135"/>
    </ligand>
</feature>
<keyword evidence="9" id="KW-0001">2Fe-2S</keyword>
<dbReference type="HAMAP" id="MF_03115">
    <property type="entry name" value="Anamorsin"/>
    <property type="match status" value="1"/>
</dbReference>
<evidence type="ECO:0000256" key="3">
    <source>
        <dbReference type="ARBA" id="ARBA00022485"/>
    </source>
</evidence>
<dbReference type="RefSeq" id="XP_020437435.1">
    <property type="nucleotide sequence ID" value="XM_020573318.1"/>
</dbReference>
<dbReference type="GO" id="GO:0051537">
    <property type="term" value="F:2 iron, 2 sulfur cluster binding"/>
    <property type="evidence" value="ECO:0007669"/>
    <property type="project" value="UniProtKB-UniRule"/>
</dbReference>
<feature type="binding site" evidence="9">
    <location>
        <position position="213"/>
    </location>
    <ligand>
        <name>[4Fe-4S] cluster</name>
        <dbReference type="ChEBI" id="CHEBI:49883"/>
    </ligand>
</feature>
<feature type="binding site" evidence="9">
    <location>
        <position position="224"/>
    </location>
    <ligand>
        <name>[4Fe-4S] cluster</name>
        <dbReference type="ChEBI" id="CHEBI:49883"/>
    </ligand>
</feature>
<dbReference type="Pfam" id="PF05093">
    <property type="entry name" value="CIAPIN1"/>
    <property type="match status" value="1"/>
</dbReference>
<evidence type="ECO:0000256" key="8">
    <source>
        <dbReference type="ARBA" id="ARBA00023128"/>
    </source>
</evidence>
<comment type="caution">
    <text evidence="11">The sequence shown here is derived from an EMBL/GenBank/DDBJ whole genome shotgun (WGS) entry which is preliminary data.</text>
</comment>
<dbReference type="InParanoid" id="D3B202"/>
<keyword evidence="5 9" id="KW-0479">Metal-binding</keyword>
<feature type="binding site" evidence="9">
    <location>
        <position position="221"/>
    </location>
    <ligand>
        <name>[4Fe-4S] cluster</name>
        <dbReference type="ChEBI" id="CHEBI:49883"/>
    </ligand>
</feature>
<comment type="cofactor">
    <cofactor evidence="1 9">
        <name>[4Fe-4S] cluster</name>
        <dbReference type="ChEBI" id="CHEBI:49883"/>
    </cofactor>
</comment>
<keyword evidence="4 9" id="KW-0963">Cytoplasm</keyword>
<evidence type="ECO:0000259" key="10">
    <source>
        <dbReference type="Pfam" id="PF05093"/>
    </source>
</evidence>
<accession>D3B202</accession>
<sequence>MSVIDVSKIKKTENVLALISKDYPAYQQIIELLNSVSNSVSELAAAGQTYNHIIIVSGANVTGLQQLAQQLNAGGSIGIYQSTQQNLTLDLLMNGLVDVVQSEANGLFVTSATKPDWNQGTSDTVKIEAKSAGWGAINNDATMDENDLLSETDKNAKPSTSLDDCEVGSKKKACKNCTCGRAEMEAAGEEPPKPKLTKEMLDNPGVNSNCGSCSLGDAFRCKGCPYRGLPAFKVGEKIVLPDDFLTDDI</sequence>
<evidence type="ECO:0000256" key="9">
    <source>
        <dbReference type="HAMAP-Rule" id="MF_03115"/>
    </source>
</evidence>
<dbReference type="Proteomes" id="UP000001396">
    <property type="component" value="Unassembled WGS sequence"/>
</dbReference>
<evidence type="ECO:0000313" key="12">
    <source>
        <dbReference type="Proteomes" id="UP000001396"/>
    </source>
</evidence>
<comment type="domain">
    <text evidence="9">The C-terminal domain binds 2 Fe-S clusters but is otherwise mostly in an intrinsically disordered conformation.</text>
</comment>
<protein>
    <recommendedName>
        <fullName evidence="9">Anamorsin homolog</fullName>
    </recommendedName>
    <alternativeName>
        <fullName evidence="9">Fe-S cluster assembly protein DRE2 homolog</fullName>
    </alternativeName>
</protein>
<evidence type="ECO:0000256" key="5">
    <source>
        <dbReference type="ARBA" id="ARBA00022723"/>
    </source>
</evidence>
<reference evidence="11 12" key="1">
    <citation type="journal article" date="2011" name="Genome Res.">
        <title>Phylogeny-wide analysis of social amoeba genomes highlights ancient origins for complex intercellular communication.</title>
        <authorList>
            <person name="Heidel A.J."/>
            <person name="Lawal H.M."/>
            <person name="Felder M."/>
            <person name="Schilde C."/>
            <person name="Helps N.R."/>
            <person name="Tunggal B."/>
            <person name="Rivero F."/>
            <person name="John U."/>
            <person name="Schleicher M."/>
            <person name="Eichinger L."/>
            <person name="Platzer M."/>
            <person name="Noegel A.A."/>
            <person name="Schaap P."/>
            <person name="Gloeckner G."/>
        </authorList>
    </citation>
    <scope>NUCLEOTIDE SEQUENCE [LARGE SCALE GENOMIC DNA]</scope>
    <source>
        <strain evidence="12">ATCC 26659 / Pp 5 / PN500</strain>
    </source>
</reference>
<dbReference type="EMBL" id="ADBJ01000008">
    <property type="protein sequence ID" value="EFA85326.1"/>
    <property type="molecule type" value="Genomic_DNA"/>
</dbReference>
<dbReference type="GO" id="GO:0046872">
    <property type="term" value="F:metal ion binding"/>
    <property type="evidence" value="ECO:0007669"/>
    <property type="project" value="UniProtKB-KW"/>
</dbReference>
<dbReference type="GO" id="GO:0009055">
    <property type="term" value="F:electron transfer activity"/>
    <property type="evidence" value="ECO:0007669"/>
    <property type="project" value="UniProtKB-UniRule"/>
</dbReference>
<dbReference type="PANTHER" id="PTHR13273:SF14">
    <property type="entry name" value="ANAMORSIN"/>
    <property type="match status" value="1"/>
</dbReference>
<dbReference type="InterPro" id="IPR007785">
    <property type="entry name" value="Anamorsin"/>
</dbReference>
<dbReference type="STRING" id="670386.D3B202"/>
<comment type="subunit">
    <text evidence="9">Monomer.</text>
</comment>
<feature type="short sequence motif" description="Cx2C motif 2" evidence="9">
    <location>
        <begin position="221"/>
        <end position="224"/>
    </location>
</feature>
<feature type="short sequence motif" description="Cx2C motif 1" evidence="9">
    <location>
        <begin position="210"/>
        <end position="213"/>
    </location>
</feature>
<name>D3B202_HETP5</name>
<dbReference type="FunCoup" id="D3B202">
    <property type="interactions" value="200"/>
</dbReference>
<dbReference type="PANTHER" id="PTHR13273">
    <property type="entry name" value="ANAMORSIN"/>
    <property type="match status" value="1"/>
</dbReference>
<keyword evidence="12" id="KW-1185">Reference proteome</keyword>
<feature type="binding site" evidence="9">
    <location>
        <position position="177"/>
    </location>
    <ligand>
        <name>[2Fe-2S] cluster</name>
        <dbReference type="ChEBI" id="CHEBI:190135"/>
    </ligand>
</feature>
<keyword evidence="8 9" id="KW-0496">Mitochondrion</keyword>
<dbReference type="GO" id="GO:0005758">
    <property type="term" value="C:mitochondrial intermembrane space"/>
    <property type="evidence" value="ECO:0007669"/>
    <property type="project" value="UniProtKB-SubCell"/>
</dbReference>
<feature type="binding site" evidence="9">
    <location>
        <position position="165"/>
    </location>
    <ligand>
        <name>[2Fe-2S] cluster</name>
        <dbReference type="ChEBI" id="CHEBI:190135"/>
    </ligand>
</feature>
<comment type="domain">
    <text evidence="9">The N-terminal domain has structural similarity with S-adenosyl-L-methionine-dependent methyltransferases, but does not bind S-adenosyl-L-methionine. It is required for correct assembly of the 2 Fe-S clusters.</text>
</comment>
<dbReference type="GO" id="GO:0016226">
    <property type="term" value="P:iron-sulfur cluster assembly"/>
    <property type="evidence" value="ECO:0007669"/>
    <property type="project" value="UniProtKB-UniRule"/>
</dbReference>
<comment type="caution">
    <text evidence="9">Lacks conserved residue(s) required for the propagation of feature annotation.</text>
</comment>